<proteinExistence type="inferred from homology"/>
<dbReference type="SMART" id="SM00413">
    <property type="entry name" value="ETS"/>
    <property type="match status" value="1"/>
</dbReference>
<evidence type="ECO:0000313" key="6">
    <source>
        <dbReference type="RefSeq" id="XP_034234383.1"/>
    </source>
</evidence>
<evidence type="ECO:0000256" key="1">
    <source>
        <dbReference type="ARBA" id="ARBA00005562"/>
    </source>
</evidence>
<sequence length="86" mass="9912">MVASLWGIHKNKPDMTYESMGRGLRYYYKRGILAKAKCKGHSHTYKFEQIPTNTNEDQTVDGYDPFSSNDVTIDVHHIKDESLQGF</sequence>
<evidence type="ECO:0000256" key="3">
    <source>
        <dbReference type="RuleBase" id="RU004019"/>
    </source>
</evidence>
<evidence type="ECO:0000259" key="4">
    <source>
        <dbReference type="PROSITE" id="PS50061"/>
    </source>
</evidence>
<dbReference type="Pfam" id="PF00178">
    <property type="entry name" value="Ets"/>
    <property type="match status" value="1"/>
</dbReference>
<dbReference type="GeneID" id="117641295"/>
<dbReference type="OrthoDB" id="8196042at2759"/>
<dbReference type="InterPro" id="IPR036390">
    <property type="entry name" value="WH_DNA-bd_sf"/>
</dbReference>
<dbReference type="GO" id="GO:0000981">
    <property type="term" value="F:DNA-binding transcription factor activity, RNA polymerase II-specific"/>
    <property type="evidence" value="ECO:0007669"/>
    <property type="project" value="TreeGrafter"/>
</dbReference>
<dbReference type="GO" id="GO:0005634">
    <property type="term" value="C:nucleus"/>
    <property type="evidence" value="ECO:0007669"/>
    <property type="project" value="UniProtKB-SubCell"/>
</dbReference>
<feature type="domain" description="ETS" evidence="4">
    <location>
        <begin position="1"/>
        <end position="46"/>
    </location>
</feature>
<dbReference type="PRINTS" id="PR00454">
    <property type="entry name" value="ETSDOMAIN"/>
</dbReference>
<keyword evidence="2 3" id="KW-0238">DNA-binding</keyword>
<name>A0A6P8Y4A7_THRPL</name>
<dbReference type="InterPro" id="IPR046328">
    <property type="entry name" value="ETS_fam"/>
</dbReference>
<dbReference type="RefSeq" id="XP_034234383.1">
    <property type="nucleotide sequence ID" value="XM_034378492.1"/>
</dbReference>
<dbReference type="Proteomes" id="UP000515158">
    <property type="component" value="Unplaced"/>
</dbReference>
<dbReference type="KEGG" id="tpal:117641295"/>
<dbReference type="InParanoid" id="A0A6P8Y4A7"/>
<dbReference type="InterPro" id="IPR000418">
    <property type="entry name" value="Ets_dom"/>
</dbReference>
<dbReference type="GO" id="GO:0030154">
    <property type="term" value="P:cell differentiation"/>
    <property type="evidence" value="ECO:0007669"/>
    <property type="project" value="TreeGrafter"/>
</dbReference>
<accession>A0A6P8Y4A7</accession>
<evidence type="ECO:0000313" key="5">
    <source>
        <dbReference type="Proteomes" id="UP000515158"/>
    </source>
</evidence>
<organism evidence="6">
    <name type="scientific">Thrips palmi</name>
    <name type="common">Melon thrips</name>
    <dbReference type="NCBI Taxonomy" id="161013"/>
    <lineage>
        <taxon>Eukaryota</taxon>
        <taxon>Metazoa</taxon>
        <taxon>Ecdysozoa</taxon>
        <taxon>Arthropoda</taxon>
        <taxon>Hexapoda</taxon>
        <taxon>Insecta</taxon>
        <taxon>Pterygota</taxon>
        <taxon>Neoptera</taxon>
        <taxon>Paraneoptera</taxon>
        <taxon>Thysanoptera</taxon>
        <taxon>Terebrantia</taxon>
        <taxon>Thripoidea</taxon>
        <taxon>Thripidae</taxon>
        <taxon>Thrips</taxon>
    </lineage>
</organism>
<evidence type="ECO:0000256" key="2">
    <source>
        <dbReference type="ARBA" id="ARBA00023125"/>
    </source>
</evidence>
<dbReference type="SUPFAM" id="SSF46785">
    <property type="entry name" value="Winged helix' DNA-binding domain"/>
    <property type="match status" value="1"/>
</dbReference>
<keyword evidence="5" id="KW-1185">Reference proteome</keyword>
<keyword evidence="3" id="KW-0539">Nucleus</keyword>
<protein>
    <submittedName>
        <fullName evidence="6">ETS-related transcription factor Elf-1-like</fullName>
    </submittedName>
</protein>
<dbReference type="AlphaFoldDB" id="A0A6P8Y4A7"/>
<gene>
    <name evidence="6" type="primary">LOC117641295</name>
</gene>
<dbReference type="PANTHER" id="PTHR11849:SF191">
    <property type="entry name" value="ECDYSONE-INDUCED PROTEIN 74EF ISOFORM B"/>
    <property type="match status" value="1"/>
</dbReference>
<dbReference type="GO" id="GO:0043565">
    <property type="term" value="F:sequence-specific DNA binding"/>
    <property type="evidence" value="ECO:0007669"/>
    <property type="project" value="InterPro"/>
</dbReference>
<comment type="similarity">
    <text evidence="1 3">Belongs to the ETS family.</text>
</comment>
<reference evidence="6" key="1">
    <citation type="submission" date="2025-08" db="UniProtKB">
        <authorList>
            <consortium name="RefSeq"/>
        </authorList>
    </citation>
    <scope>IDENTIFICATION</scope>
    <source>
        <tissue evidence="6">Total insect</tissue>
    </source>
</reference>
<dbReference type="PROSITE" id="PS50061">
    <property type="entry name" value="ETS_DOMAIN_3"/>
    <property type="match status" value="1"/>
</dbReference>
<dbReference type="Gene3D" id="1.10.10.10">
    <property type="entry name" value="Winged helix-like DNA-binding domain superfamily/Winged helix DNA-binding domain"/>
    <property type="match status" value="1"/>
</dbReference>
<comment type="subcellular location">
    <subcellularLocation>
        <location evidence="3">Nucleus</location>
    </subcellularLocation>
</comment>
<dbReference type="PANTHER" id="PTHR11849">
    <property type="entry name" value="ETS"/>
    <property type="match status" value="1"/>
</dbReference>
<dbReference type="InterPro" id="IPR036388">
    <property type="entry name" value="WH-like_DNA-bd_sf"/>
</dbReference>
<dbReference type="PROSITE" id="PS00346">
    <property type="entry name" value="ETS_DOMAIN_2"/>
    <property type="match status" value="1"/>
</dbReference>